<dbReference type="OrthoDB" id="5424209at2759"/>
<keyword evidence="2" id="KW-1185">Reference proteome</keyword>
<protein>
    <submittedName>
        <fullName evidence="1">Uncharacterized protein</fullName>
    </submittedName>
</protein>
<dbReference type="Pfam" id="PF01213">
    <property type="entry name" value="CAP_N-CM"/>
    <property type="match status" value="1"/>
</dbReference>
<dbReference type="GO" id="GO:0007010">
    <property type="term" value="P:cytoskeleton organization"/>
    <property type="evidence" value="ECO:0007669"/>
    <property type="project" value="InterPro"/>
</dbReference>
<comment type="caution">
    <text evidence="1">The sequence shown here is derived from an EMBL/GenBank/DDBJ whole genome shotgun (WGS) entry which is preliminary data.</text>
</comment>
<evidence type="ECO:0000313" key="2">
    <source>
        <dbReference type="Proteomes" id="UP000738349"/>
    </source>
</evidence>
<dbReference type="InterPro" id="IPR013992">
    <property type="entry name" value="Adenylate_cyclase-assoc_CAP_N"/>
</dbReference>
<dbReference type="EMBL" id="JAGMUV010000018">
    <property type="protein sequence ID" value="KAH7128949.1"/>
    <property type="molecule type" value="Genomic_DNA"/>
</dbReference>
<gene>
    <name evidence="1" type="ORF">EDB81DRAFT_764100</name>
</gene>
<dbReference type="AlphaFoldDB" id="A0A9P9DYT3"/>
<accession>A0A9P9DYT3</accession>
<organism evidence="1 2">
    <name type="scientific">Dactylonectria macrodidyma</name>
    <dbReference type="NCBI Taxonomy" id="307937"/>
    <lineage>
        <taxon>Eukaryota</taxon>
        <taxon>Fungi</taxon>
        <taxon>Dikarya</taxon>
        <taxon>Ascomycota</taxon>
        <taxon>Pezizomycotina</taxon>
        <taxon>Sordariomycetes</taxon>
        <taxon>Hypocreomycetidae</taxon>
        <taxon>Hypocreales</taxon>
        <taxon>Nectriaceae</taxon>
        <taxon>Dactylonectria</taxon>
    </lineage>
</organism>
<sequence length="566" mass="63447">MAADTINIPQPPREEEQLGYYYGLPSRPKLVARSSTDPYKYNFDFSTQYPVGKLLSSVRQHPIADLWNTDGPLRREIVLALDGIQWTVIDVLRLGYQPRMTEELQLNHPVTLLISVKKDSTPWEQGHSVVVRCHEILQNYGISDVHCEMKESHTIRLASPPAAPLSAPKLHSEYAQTYPGRSTTCEVECEKIHAVLSAYLGHSIATFDQPTREGTKCLYLRRKDTGQVLLLICRHALFNGTSANEDYIYDESNAESMVTILQPGDDTLARRKKDIALCIKCVDFHIESIKRLDELTQDEKKARIAEELATLPRLEAAAGRLEDVSPPATRIIGHVLFSPKFGTSTRTTGQSSSQRVRDWALIELHPGKHASPLEELENEVSVTEKERLNLLCAHEVEGFTFHRHLSFHYLRNTLPLVGMVSEAETKGGEHESRLPEEPAILVGKRGQRSKLTYGLANNVTSLMREVVDNIEFVSEEWCILGPKPCGWMTDRRHCFCGLGDSGSCIWDLQSRVGGMLTSASGDPTYGGIDTAYATPMEWLLEDMRAYGYDVEILDGERPDSDIGQAD</sequence>
<evidence type="ECO:0000313" key="1">
    <source>
        <dbReference type="EMBL" id="KAH7128949.1"/>
    </source>
</evidence>
<name>A0A9P9DYT3_9HYPO</name>
<proteinExistence type="predicted"/>
<dbReference type="GO" id="GO:0003779">
    <property type="term" value="F:actin binding"/>
    <property type="evidence" value="ECO:0007669"/>
    <property type="project" value="InterPro"/>
</dbReference>
<dbReference type="Proteomes" id="UP000738349">
    <property type="component" value="Unassembled WGS sequence"/>
</dbReference>
<reference evidence="1" key="1">
    <citation type="journal article" date="2021" name="Nat. Commun.">
        <title>Genetic determinants of endophytism in the Arabidopsis root mycobiome.</title>
        <authorList>
            <person name="Mesny F."/>
            <person name="Miyauchi S."/>
            <person name="Thiergart T."/>
            <person name="Pickel B."/>
            <person name="Atanasova L."/>
            <person name="Karlsson M."/>
            <person name="Huettel B."/>
            <person name="Barry K.W."/>
            <person name="Haridas S."/>
            <person name="Chen C."/>
            <person name="Bauer D."/>
            <person name="Andreopoulos W."/>
            <person name="Pangilinan J."/>
            <person name="LaButti K."/>
            <person name="Riley R."/>
            <person name="Lipzen A."/>
            <person name="Clum A."/>
            <person name="Drula E."/>
            <person name="Henrissat B."/>
            <person name="Kohler A."/>
            <person name="Grigoriev I.V."/>
            <person name="Martin F.M."/>
            <person name="Hacquard S."/>
        </authorList>
    </citation>
    <scope>NUCLEOTIDE SEQUENCE</scope>
    <source>
        <strain evidence="1">MPI-CAGE-AT-0147</strain>
    </source>
</reference>